<evidence type="ECO:0000256" key="1">
    <source>
        <dbReference type="SAM" id="MobiDB-lite"/>
    </source>
</evidence>
<dbReference type="Pfam" id="PF02470">
    <property type="entry name" value="MlaD"/>
    <property type="match status" value="1"/>
</dbReference>
<name>A0A238XP17_9PSEU</name>
<dbReference type="OrthoDB" id="5242119at2"/>
<dbReference type="InterPro" id="IPR003399">
    <property type="entry name" value="Mce/MlaD"/>
</dbReference>
<reference evidence="3 4" key="1">
    <citation type="submission" date="2017-06" db="EMBL/GenBank/DDBJ databases">
        <authorList>
            <person name="Kim H.J."/>
            <person name="Triplett B.A."/>
        </authorList>
    </citation>
    <scope>NUCLEOTIDE SEQUENCE [LARGE SCALE GENOMIC DNA]</scope>
    <source>
        <strain evidence="3 4">DSM 45207</strain>
    </source>
</reference>
<feature type="region of interest" description="Disordered" evidence="1">
    <location>
        <begin position="389"/>
        <end position="448"/>
    </location>
</feature>
<keyword evidence="4" id="KW-1185">Reference proteome</keyword>
<dbReference type="EMBL" id="FZNW01000011">
    <property type="protein sequence ID" value="SNR60422.1"/>
    <property type="molecule type" value="Genomic_DNA"/>
</dbReference>
<evidence type="ECO:0000259" key="2">
    <source>
        <dbReference type="Pfam" id="PF02470"/>
    </source>
</evidence>
<dbReference type="AlphaFoldDB" id="A0A238XP17"/>
<sequence length="459" mass="48484">MTVSVSSGWRKTIGTGVLVALVVATTFAVVSTNGDDQVMVTATFADANPLVEQNRVQMDGVVVGEISSIDLVDEVAEVRMTVEDSVLPLHADAGAKIKPRTLLGERYVELDRGSESAPRLDEPYAIPEKSTSRSVDLEDVLNEVDDPTGTALASLLTTLGEGTAGQGENVDAALQALEPAMRDTEKLGSVLDEQNEVLGELVDKTAPVAESLAGDRGEHLDQLVESTETSLSAVASEHAAVDSTLRQLPETLRQAQKTLAELSGMSEETTETLRDVRPVTGNLEEITAELDRFAEAADPALAALPPVLDRAETLFEQARPLVEDLRPGGQALESVSGSTDELTAALTPEITTVLDFVKFWALSTNGRDGVGHYFRGVVANTPQVLQQIPGTPLGLGSSGEDAQHTAAGATDSESFSAEDAGQDRSDHQSADRDKEDADSATGLGEKQEEALLEQFLGGN</sequence>
<protein>
    <submittedName>
        <fullName evidence="3">Phospholipid/cholesterol/gamma-HCH transport system substrate-binding protein</fullName>
    </submittedName>
</protein>
<dbReference type="Proteomes" id="UP000198348">
    <property type="component" value="Unassembled WGS sequence"/>
</dbReference>
<feature type="compositionally biased region" description="Basic and acidic residues" evidence="1">
    <location>
        <begin position="421"/>
        <end position="437"/>
    </location>
</feature>
<organism evidence="3 4">
    <name type="scientific">Haloechinothrix alba</name>
    <dbReference type="NCBI Taxonomy" id="664784"/>
    <lineage>
        <taxon>Bacteria</taxon>
        <taxon>Bacillati</taxon>
        <taxon>Actinomycetota</taxon>
        <taxon>Actinomycetes</taxon>
        <taxon>Pseudonocardiales</taxon>
        <taxon>Pseudonocardiaceae</taxon>
        <taxon>Haloechinothrix</taxon>
    </lineage>
</organism>
<feature type="domain" description="Mce/MlaD" evidence="2">
    <location>
        <begin position="39"/>
        <end position="113"/>
    </location>
</feature>
<evidence type="ECO:0000313" key="3">
    <source>
        <dbReference type="EMBL" id="SNR60422.1"/>
    </source>
</evidence>
<dbReference type="PANTHER" id="PTHR33371:SF4">
    <property type="entry name" value="INTERMEMBRANE PHOSPHOLIPID TRANSPORT SYSTEM BINDING PROTEIN MLAD"/>
    <property type="match status" value="1"/>
</dbReference>
<dbReference type="InterPro" id="IPR052336">
    <property type="entry name" value="MlaD_Phospholipid_Transporter"/>
</dbReference>
<evidence type="ECO:0000313" key="4">
    <source>
        <dbReference type="Proteomes" id="UP000198348"/>
    </source>
</evidence>
<dbReference type="PANTHER" id="PTHR33371">
    <property type="entry name" value="INTERMEMBRANE PHOSPHOLIPID TRANSPORT SYSTEM BINDING PROTEIN MLAD-RELATED"/>
    <property type="match status" value="1"/>
</dbReference>
<proteinExistence type="predicted"/>
<accession>A0A238XP17</accession>
<gene>
    <name evidence="3" type="ORF">SAMN06265360_111152</name>
</gene>